<accession>A0A7W8HVH5</accession>
<dbReference type="PROSITE" id="PS00018">
    <property type="entry name" value="EF_HAND_1"/>
    <property type="match status" value="2"/>
</dbReference>
<dbReference type="SUPFAM" id="SSF47473">
    <property type="entry name" value="EF-hand"/>
    <property type="match status" value="1"/>
</dbReference>
<dbReference type="Gene3D" id="1.10.238.10">
    <property type="entry name" value="EF-hand"/>
    <property type="match status" value="1"/>
</dbReference>
<dbReference type="GO" id="GO:0005509">
    <property type="term" value="F:calcium ion binding"/>
    <property type="evidence" value="ECO:0007669"/>
    <property type="project" value="InterPro"/>
</dbReference>
<feature type="signal peptide" evidence="2">
    <location>
        <begin position="1"/>
        <end position="24"/>
    </location>
</feature>
<protein>
    <recommendedName>
        <fullName evidence="3">EF-hand domain-containing protein</fullName>
    </recommendedName>
</protein>
<dbReference type="InterPro" id="IPR002048">
    <property type="entry name" value="EF_hand_dom"/>
</dbReference>
<dbReference type="PROSITE" id="PS50222">
    <property type="entry name" value="EF_HAND_2"/>
    <property type="match status" value="1"/>
</dbReference>
<comment type="caution">
    <text evidence="4">The sequence shown here is derived from an EMBL/GenBank/DDBJ whole genome shotgun (WGS) entry which is preliminary data.</text>
</comment>
<dbReference type="InterPro" id="IPR018247">
    <property type="entry name" value="EF_Hand_1_Ca_BS"/>
</dbReference>
<evidence type="ECO:0000256" key="1">
    <source>
        <dbReference type="SAM" id="MobiDB-lite"/>
    </source>
</evidence>
<dbReference type="RefSeq" id="WP_183251467.1">
    <property type="nucleotide sequence ID" value="NZ_BAAAFF010000003.1"/>
</dbReference>
<evidence type="ECO:0000313" key="4">
    <source>
        <dbReference type="EMBL" id="MBB5290681.1"/>
    </source>
</evidence>
<keyword evidence="2" id="KW-0732">Signal</keyword>
<dbReference type="CDD" id="cd00051">
    <property type="entry name" value="EFh"/>
    <property type="match status" value="1"/>
</dbReference>
<evidence type="ECO:0000313" key="5">
    <source>
        <dbReference type="Proteomes" id="UP000566663"/>
    </source>
</evidence>
<feature type="compositionally biased region" description="Pro residues" evidence="1">
    <location>
        <begin position="130"/>
        <end position="155"/>
    </location>
</feature>
<name>A0A7W8HVH5_9CAUL</name>
<dbReference type="Pfam" id="PF13202">
    <property type="entry name" value="EF-hand_5"/>
    <property type="match status" value="3"/>
</dbReference>
<proteinExistence type="predicted"/>
<evidence type="ECO:0000256" key="2">
    <source>
        <dbReference type="SAM" id="SignalP"/>
    </source>
</evidence>
<dbReference type="AlphaFoldDB" id="A0A7W8HVH5"/>
<sequence length="155" mass="15897">MTQSANSLAAAVAVLCLTAPMALAQTPPGGGRGGGMGPPPALADVPAWAGRVFDRLDANADGAVTGEELAVLSSGPAAAMGGGRLRRMISQSDSSNDGRISREELIFGAERMFRRMDVNGDGVLSGDELPQPPTPPRAPSVPMPQGEPMPFPDFD</sequence>
<reference evidence="4 5" key="1">
    <citation type="submission" date="2020-08" db="EMBL/GenBank/DDBJ databases">
        <title>Genomic Encyclopedia of Type Strains, Phase IV (KMG-IV): sequencing the most valuable type-strain genomes for metagenomic binning, comparative biology and taxonomic classification.</title>
        <authorList>
            <person name="Goeker M."/>
        </authorList>
    </citation>
    <scope>NUCLEOTIDE SEQUENCE [LARGE SCALE GENOMIC DNA]</scope>
    <source>
        <strain evidence="4 5">DSM 25335</strain>
    </source>
</reference>
<gene>
    <name evidence="4" type="ORF">HNQ67_000177</name>
</gene>
<dbReference type="EMBL" id="JACHFZ010000001">
    <property type="protein sequence ID" value="MBB5290681.1"/>
    <property type="molecule type" value="Genomic_DNA"/>
</dbReference>
<keyword evidence="5" id="KW-1185">Reference proteome</keyword>
<feature type="chain" id="PRO_5030568448" description="EF-hand domain-containing protein" evidence="2">
    <location>
        <begin position="25"/>
        <end position="155"/>
    </location>
</feature>
<organism evidence="4 5">
    <name type="scientific">Brevundimonas basaltis</name>
    <dbReference type="NCBI Taxonomy" id="472166"/>
    <lineage>
        <taxon>Bacteria</taxon>
        <taxon>Pseudomonadati</taxon>
        <taxon>Pseudomonadota</taxon>
        <taxon>Alphaproteobacteria</taxon>
        <taxon>Caulobacterales</taxon>
        <taxon>Caulobacteraceae</taxon>
        <taxon>Brevundimonas</taxon>
    </lineage>
</organism>
<dbReference type="SMART" id="SM00054">
    <property type="entry name" value="EFh"/>
    <property type="match status" value="2"/>
</dbReference>
<feature type="domain" description="EF-hand" evidence="3">
    <location>
        <begin position="80"/>
        <end position="115"/>
    </location>
</feature>
<feature type="region of interest" description="Disordered" evidence="1">
    <location>
        <begin position="118"/>
        <end position="155"/>
    </location>
</feature>
<evidence type="ECO:0000259" key="3">
    <source>
        <dbReference type="PROSITE" id="PS50222"/>
    </source>
</evidence>
<dbReference type="Proteomes" id="UP000566663">
    <property type="component" value="Unassembled WGS sequence"/>
</dbReference>
<dbReference type="InterPro" id="IPR011992">
    <property type="entry name" value="EF-hand-dom_pair"/>
</dbReference>